<evidence type="ECO:0000313" key="3">
    <source>
        <dbReference type="Proteomes" id="UP001597405"/>
    </source>
</evidence>
<comment type="caution">
    <text evidence="2">The sequence shown here is derived from an EMBL/GenBank/DDBJ whole genome shotgun (WGS) entry which is preliminary data.</text>
</comment>
<dbReference type="Proteomes" id="UP001597405">
    <property type="component" value="Unassembled WGS sequence"/>
</dbReference>
<sequence>MPDTMPILPSSTGWEPHFVIGLPPNYRVERKNGRKKGGPYRLFGPIGFMAEFKEEEDALYPAESDWEGRNQHEGQGVGEDTSDFIP</sequence>
<organism evidence="2 3">
    <name type="scientific">Mesorhizobium newzealandense</name>
    <dbReference type="NCBI Taxonomy" id="1300302"/>
    <lineage>
        <taxon>Bacteria</taxon>
        <taxon>Pseudomonadati</taxon>
        <taxon>Pseudomonadota</taxon>
        <taxon>Alphaproteobacteria</taxon>
        <taxon>Hyphomicrobiales</taxon>
        <taxon>Phyllobacteriaceae</taxon>
        <taxon>Mesorhizobium</taxon>
    </lineage>
</organism>
<evidence type="ECO:0000256" key="1">
    <source>
        <dbReference type="SAM" id="MobiDB-lite"/>
    </source>
</evidence>
<proteinExistence type="predicted"/>
<evidence type="ECO:0000313" key="2">
    <source>
        <dbReference type="EMBL" id="MFD1985577.1"/>
    </source>
</evidence>
<dbReference type="RefSeq" id="WP_379101977.1">
    <property type="nucleotide sequence ID" value="NZ_JBHUGZ010000016.1"/>
</dbReference>
<keyword evidence="3" id="KW-1185">Reference proteome</keyword>
<protein>
    <submittedName>
        <fullName evidence="2">Uncharacterized protein</fullName>
    </submittedName>
</protein>
<feature type="region of interest" description="Disordered" evidence="1">
    <location>
        <begin position="59"/>
        <end position="86"/>
    </location>
</feature>
<gene>
    <name evidence="2" type="ORF">ACFSOZ_24310</name>
</gene>
<accession>A0ABW4UDF4</accession>
<dbReference type="EMBL" id="JBHUGZ010000016">
    <property type="protein sequence ID" value="MFD1985577.1"/>
    <property type="molecule type" value="Genomic_DNA"/>
</dbReference>
<reference evidence="3" key="1">
    <citation type="journal article" date="2019" name="Int. J. Syst. Evol. Microbiol.">
        <title>The Global Catalogue of Microorganisms (GCM) 10K type strain sequencing project: providing services to taxonomists for standard genome sequencing and annotation.</title>
        <authorList>
            <consortium name="The Broad Institute Genomics Platform"/>
            <consortium name="The Broad Institute Genome Sequencing Center for Infectious Disease"/>
            <person name="Wu L."/>
            <person name="Ma J."/>
        </authorList>
    </citation>
    <scope>NUCLEOTIDE SEQUENCE [LARGE SCALE GENOMIC DNA]</scope>
    <source>
        <strain evidence="3">CGMCC 1.16225</strain>
    </source>
</reference>
<name>A0ABW4UDF4_9HYPH</name>